<protein>
    <recommendedName>
        <fullName evidence="3">Aerotolerance regulator N-terminal domain-containing protein</fullName>
    </recommendedName>
</protein>
<gene>
    <name evidence="4" type="ORF">Pla8534_09260</name>
</gene>
<name>A0A518DMS5_9BACT</name>
<dbReference type="PANTHER" id="PTHR37464">
    <property type="entry name" value="BLL2463 PROTEIN"/>
    <property type="match status" value="1"/>
</dbReference>
<dbReference type="CDD" id="cd03143">
    <property type="entry name" value="A4_beta-galactosidase_middle_domain"/>
    <property type="match status" value="1"/>
</dbReference>
<reference evidence="4 5" key="1">
    <citation type="submission" date="2019-02" db="EMBL/GenBank/DDBJ databases">
        <title>Deep-cultivation of Planctomycetes and their phenomic and genomic characterization uncovers novel biology.</title>
        <authorList>
            <person name="Wiegand S."/>
            <person name="Jogler M."/>
            <person name="Boedeker C."/>
            <person name="Pinto D."/>
            <person name="Vollmers J."/>
            <person name="Rivas-Marin E."/>
            <person name="Kohn T."/>
            <person name="Peeters S.H."/>
            <person name="Heuer A."/>
            <person name="Rast P."/>
            <person name="Oberbeckmann S."/>
            <person name="Bunk B."/>
            <person name="Jeske O."/>
            <person name="Meyerdierks A."/>
            <person name="Storesund J.E."/>
            <person name="Kallscheuer N."/>
            <person name="Luecker S."/>
            <person name="Lage O.M."/>
            <person name="Pohl T."/>
            <person name="Merkel B.J."/>
            <person name="Hornburger P."/>
            <person name="Mueller R.-W."/>
            <person name="Bruemmer F."/>
            <person name="Labrenz M."/>
            <person name="Spormann A.M."/>
            <person name="Op den Camp H."/>
            <person name="Overmann J."/>
            <person name="Amann R."/>
            <person name="Jetten M.S.M."/>
            <person name="Mascher T."/>
            <person name="Medema M.H."/>
            <person name="Devos D.P."/>
            <person name="Kaster A.-K."/>
            <person name="Ovreas L."/>
            <person name="Rohde M."/>
            <person name="Galperin M.Y."/>
            <person name="Jogler C."/>
        </authorList>
    </citation>
    <scope>NUCLEOTIDE SEQUENCE [LARGE SCALE GENOMIC DNA]</scope>
    <source>
        <strain evidence="4 5">Pla85_3_4</strain>
    </source>
</reference>
<dbReference type="OrthoDB" id="237862at2"/>
<feature type="region of interest" description="Disordered" evidence="1">
    <location>
        <begin position="690"/>
        <end position="714"/>
    </location>
</feature>
<dbReference type="Gene3D" id="3.40.50.880">
    <property type="match status" value="1"/>
</dbReference>
<dbReference type="EMBL" id="CP036433">
    <property type="protein sequence ID" value="QDU93147.1"/>
    <property type="molecule type" value="Genomic_DNA"/>
</dbReference>
<dbReference type="AlphaFoldDB" id="A0A518DMS5"/>
<keyword evidence="2" id="KW-1133">Transmembrane helix</keyword>
<organism evidence="4 5">
    <name type="scientific">Lignipirellula cremea</name>
    <dbReference type="NCBI Taxonomy" id="2528010"/>
    <lineage>
        <taxon>Bacteria</taxon>
        <taxon>Pseudomonadati</taxon>
        <taxon>Planctomycetota</taxon>
        <taxon>Planctomycetia</taxon>
        <taxon>Pirellulales</taxon>
        <taxon>Pirellulaceae</taxon>
        <taxon>Lignipirellula</taxon>
    </lineage>
</organism>
<dbReference type="SUPFAM" id="SSF52317">
    <property type="entry name" value="Class I glutamine amidotransferase-like"/>
    <property type="match status" value="1"/>
</dbReference>
<feature type="transmembrane region" description="Helical" evidence="2">
    <location>
        <begin position="57"/>
        <end position="77"/>
    </location>
</feature>
<evidence type="ECO:0000256" key="2">
    <source>
        <dbReference type="SAM" id="Phobius"/>
    </source>
</evidence>
<accession>A0A518DMS5</accession>
<feature type="transmembrane region" description="Helical" evidence="2">
    <location>
        <begin position="6"/>
        <end position="25"/>
    </location>
</feature>
<dbReference type="Pfam" id="PF07584">
    <property type="entry name" value="BatA"/>
    <property type="match status" value="1"/>
</dbReference>
<evidence type="ECO:0000313" key="4">
    <source>
        <dbReference type="EMBL" id="QDU93147.1"/>
    </source>
</evidence>
<feature type="domain" description="Aerotolerance regulator N-terminal" evidence="3">
    <location>
        <begin position="1"/>
        <end position="76"/>
    </location>
</feature>
<dbReference type="InterPro" id="IPR011933">
    <property type="entry name" value="Double_TM_dom"/>
</dbReference>
<dbReference type="InterPro" id="IPR029062">
    <property type="entry name" value="Class_I_gatase-like"/>
</dbReference>
<sequence length="815" mass="90012">MSFIFPAIAISGALMMLGPLLIHLINMMRHRRVKWAAMDFLLQSYKKHRNYVWLKQLLLLLARMAAMLLLGLLLAGMGCHSQISRWLEGNVTHHYVLIDDSYSMNDNSGSGQTAFDRALRAVEQIGNRAATLEGRHEITVLRYSRAGGGKSNSPDGDEEDVDKDKKAAPAEALPGTADTNKNLVAQAFRMADVAGEIVDEEFQVFWEDRSQGMTPTELSVGPLGVLQVVRAVIGESGDQQNVVYLVSDFRRQDWDNASEARSVLGEMHESGAQVELISCVEAERPNLAITALKPEERTQAAGVPLFMTIEVKNYGKELARNVQLTVRTSFYNRSDEVDGDPQAIAADPDDLPVVLIPEIKAGEKVTRRVQVYFPAAGRHVVEAFLPPDACPTDDRRFCVIDFPDGVPVLLIDGDVNQENAYFANSIFNPSFLQDDLKDQDARARSGVKPQVETAAFLRDATLESLERFRVIYLLDVPRLDASAVTVLEEYVKRGGGLGVFAGPNMNLSWYTTNFYRDGEGAFPLPLSRDAGLLADPTVDVPDIDVTSHPIFESFNTERNALARISSIERYLQPPAEWVSGEDSSVRVLASLRNGDPLAVERRFGDGRVTAFLTTMSPLWNNMARRYTLPIILFNMQSYLESSAQGKEDRVVGSPLNLQVESARFTKDVDFVAPSVDGSRMVIEKMGIRPEENSPLMNSSLGGRENDGQRSGETDRSGVYEAWLFALDGPPEVRRYALNVDTDEGDLAISDSKQLLEYLDAAKPSMVQWDEFIEDPEKQAGANVSLAVLGILIALLLGEQALAYSASYHPTRGGVR</sequence>
<dbReference type="InterPro" id="IPR024163">
    <property type="entry name" value="Aerotolerance_reg_N"/>
</dbReference>
<evidence type="ECO:0000259" key="3">
    <source>
        <dbReference type="Pfam" id="PF07584"/>
    </source>
</evidence>
<dbReference type="NCBIfam" id="TIGR02226">
    <property type="entry name" value="two_anch"/>
    <property type="match status" value="1"/>
</dbReference>
<evidence type="ECO:0000313" key="5">
    <source>
        <dbReference type="Proteomes" id="UP000317648"/>
    </source>
</evidence>
<dbReference type="KEGG" id="lcre:Pla8534_09260"/>
<evidence type="ECO:0000256" key="1">
    <source>
        <dbReference type="SAM" id="MobiDB-lite"/>
    </source>
</evidence>
<feature type="region of interest" description="Disordered" evidence="1">
    <location>
        <begin position="143"/>
        <end position="178"/>
    </location>
</feature>
<dbReference type="PANTHER" id="PTHR37464:SF1">
    <property type="entry name" value="BLL2463 PROTEIN"/>
    <property type="match status" value="1"/>
</dbReference>
<keyword evidence="2" id="KW-0812">Transmembrane</keyword>
<dbReference type="RefSeq" id="WP_145049700.1">
    <property type="nucleotide sequence ID" value="NZ_CP036433.1"/>
</dbReference>
<dbReference type="Proteomes" id="UP000317648">
    <property type="component" value="Chromosome"/>
</dbReference>
<keyword evidence="2" id="KW-0472">Membrane</keyword>
<feature type="compositionally biased region" description="Basic and acidic residues" evidence="1">
    <location>
        <begin position="703"/>
        <end position="714"/>
    </location>
</feature>
<proteinExistence type="predicted"/>
<keyword evidence="5" id="KW-1185">Reference proteome</keyword>